<keyword evidence="2 5" id="KW-0378">Hydrolase</keyword>
<dbReference type="Proteomes" id="UP000242519">
    <property type="component" value="Unassembled WGS sequence"/>
</dbReference>
<proteinExistence type="inferred from homology"/>
<keyword evidence="1 5" id="KW-0540">Nuclease</keyword>
<keyword evidence="3" id="KW-0456">Lyase</keyword>
<dbReference type="EMBL" id="MZNU01000093">
    <property type="protein sequence ID" value="OWP04723.1"/>
    <property type="molecule type" value="Genomic_DNA"/>
</dbReference>
<feature type="active site" description="Proton donor/acceptor" evidence="5">
    <location>
        <position position="265"/>
    </location>
</feature>
<dbReference type="STRING" id="503106.A0A218ZB04"/>
<comment type="caution">
    <text evidence="7">The sequence shown here is derived from an EMBL/GenBank/DDBJ whole genome shotgun (WGS) entry which is preliminary data.</text>
</comment>
<evidence type="ECO:0000256" key="2">
    <source>
        <dbReference type="ARBA" id="ARBA00022801"/>
    </source>
</evidence>
<evidence type="ECO:0000313" key="8">
    <source>
        <dbReference type="Proteomes" id="UP000242519"/>
    </source>
</evidence>
<comment type="function">
    <text evidence="5">Phosphodiesterase responsible for the U6 snRNA 3' end processing. Acts as an exoribonuclease (RNase) responsible for trimming the poly(U) tract of the last nucleotides in the pre-U6 snRNA molecule, leading to the formation of mature U6 snRNA.</text>
</comment>
<dbReference type="HAMAP" id="MF_03040">
    <property type="entry name" value="USB1"/>
    <property type="match status" value="1"/>
</dbReference>
<keyword evidence="8" id="KW-1185">Reference proteome</keyword>
<reference evidence="7 8" key="1">
    <citation type="submission" date="2017-04" db="EMBL/GenBank/DDBJ databases">
        <title>Draft genome sequence of Marssonina coronaria NL1: causal agent of apple blotch.</title>
        <authorList>
            <person name="Cheng Q."/>
        </authorList>
    </citation>
    <scope>NUCLEOTIDE SEQUENCE [LARGE SCALE GENOMIC DNA]</scope>
    <source>
        <strain evidence="7 8">NL1</strain>
    </source>
</reference>
<dbReference type="GO" id="GO:1990838">
    <property type="term" value="F:poly(U)-specific exoribonuclease activity, producing 3' uridine cyclic phosphate ends"/>
    <property type="evidence" value="ECO:0007669"/>
    <property type="project" value="UniProtKB-UniRule"/>
</dbReference>
<feature type="active site" description="Proton donor/acceptor" evidence="5">
    <location>
        <position position="132"/>
    </location>
</feature>
<dbReference type="PANTHER" id="PTHR13522">
    <property type="entry name" value="U6 SNRNA PHOSPHODIESTERASE 1"/>
    <property type="match status" value="1"/>
</dbReference>
<comment type="subcellular location">
    <subcellularLocation>
        <location evidence="5">Nucleus</location>
    </subcellularLocation>
</comment>
<name>A0A218ZB04_9HELO</name>
<evidence type="ECO:0000256" key="3">
    <source>
        <dbReference type="ARBA" id="ARBA00023239"/>
    </source>
</evidence>
<dbReference type="Gene3D" id="3.90.1140.10">
    <property type="entry name" value="Cyclic phosphodiesterase"/>
    <property type="match status" value="1"/>
</dbReference>
<dbReference type="Pfam" id="PF09749">
    <property type="entry name" value="HVSL"/>
    <property type="match status" value="1"/>
</dbReference>
<dbReference type="GO" id="GO:0034477">
    <property type="term" value="P:U6 snRNA 3'-end processing"/>
    <property type="evidence" value="ECO:0007669"/>
    <property type="project" value="UniProtKB-UniRule"/>
</dbReference>
<gene>
    <name evidence="5" type="primary">USB1</name>
    <name evidence="7" type="ORF">B2J93_4005</name>
</gene>
<sequence length="325" mass="36699">MVGSKHPLVDYPSSDEDDSSSPPAKEQFSLKRKRDDLSDLPPLPSRFHDLYASASRVSTRDVPSLHDGRKRVIPHIEGNWPAHIYIDWYPSETEDASLTKLIAALQERIPVEPGSKVHSLVTSDMGVPLPLHVSLSRSLGFLAPQKADFVDSLSRAMKASGIRPFDISFDGLKWVANFEGTRWFLVLRIPRPRDDGLNKLLFVCNSIVRQYGQPPLYPKPPTEPSTITFKKEEQCRPMKNKRSRPSLAHMKPDWSDMQDATAAFHISLAWTLGKPSQELLELTKTVTENHLNEIQQFQVQIEEIKCKVGNNVSSMSLPRNILESQ</sequence>
<dbReference type="PANTHER" id="PTHR13522:SF3">
    <property type="entry name" value="U6 SNRNA PHOSPHODIESTERASE 1"/>
    <property type="match status" value="1"/>
</dbReference>
<protein>
    <recommendedName>
        <fullName evidence="5">U6 snRNA phosphodiesterase</fullName>
        <ecNumber evidence="5">3.1.4.-</ecNumber>
    </recommendedName>
</protein>
<evidence type="ECO:0000256" key="1">
    <source>
        <dbReference type="ARBA" id="ARBA00022722"/>
    </source>
</evidence>
<evidence type="ECO:0000256" key="4">
    <source>
        <dbReference type="ARBA" id="ARBA00023242"/>
    </source>
</evidence>
<evidence type="ECO:0000256" key="6">
    <source>
        <dbReference type="SAM" id="MobiDB-lite"/>
    </source>
</evidence>
<accession>A0A218ZB04</accession>
<feature type="region of interest" description="Disordered" evidence="6">
    <location>
        <begin position="1"/>
        <end position="41"/>
    </location>
</feature>
<dbReference type="InterPro" id="IPR027521">
    <property type="entry name" value="Usb1"/>
</dbReference>
<comment type="similarity">
    <text evidence="5">Belongs to the 2H phosphoesterase superfamily. USB1 family.</text>
</comment>
<keyword evidence="4 5" id="KW-0539">Nucleus</keyword>
<dbReference type="AlphaFoldDB" id="A0A218ZB04"/>
<dbReference type="OrthoDB" id="49151at2759"/>
<dbReference type="InParanoid" id="A0A218ZB04"/>
<organism evidence="7 8">
    <name type="scientific">Diplocarpon coronariae</name>
    <dbReference type="NCBI Taxonomy" id="2795749"/>
    <lineage>
        <taxon>Eukaryota</taxon>
        <taxon>Fungi</taxon>
        <taxon>Dikarya</taxon>
        <taxon>Ascomycota</taxon>
        <taxon>Pezizomycotina</taxon>
        <taxon>Leotiomycetes</taxon>
        <taxon>Helotiales</taxon>
        <taxon>Drepanopezizaceae</taxon>
        <taxon>Diplocarpon</taxon>
    </lineage>
</organism>
<dbReference type="GO" id="GO:0016829">
    <property type="term" value="F:lyase activity"/>
    <property type="evidence" value="ECO:0007669"/>
    <property type="project" value="UniProtKB-KW"/>
</dbReference>
<evidence type="ECO:0000313" key="7">
    <source>
        <dbReference type="EMBL" id="OWP04723.1"/>
    </source>
</evidence>
<dbReference type="EC" id="3.1.4.-" evidence="5"/>
<evidence type="ECO:0000256" key="5">
    <source>
        <dbReference type="HAMAP-Rule" id="MF_03040"/>
    </source>
</evidence>
<dbReference type="GO" id="GO:0005634">
    <property type="term" value="C:nucleus"/>
    <property type="evidence" value="ECO:0007669"/>
    <property type="project" value="UniProtKB-SubCell"/>
</dbReference>